<dbReference type="SUPFAM" id="SSF52210">
    <property type="entry name" value="Succinyl-CoA synthetase domains"/>
    <property type="match status" value="2"/>
</dbReference>
<dbReference type="KEGG" id="boz:DBV39_17130"/>
<dbReference type="InterPro" id="IPR032875">
    <property type="entry name" value="Succ_CoA_lig_flav_dom"/>
</dbReference>
<organism evidence="5 6">
    <name type="scientific">Orrella marina</name>
    <dbReference type="NCBI Taxonomy" id="2163011"/>
    <lineage>
        <taxon>Bacteria</taxon>
        <taxon>Pseudomonadati</taxon>
        <taxon>Pseudomonadota</taxon>
        <taxon>Betaproteobacteria</taxon>
        <taxon>Burkholderiales</taxon>
        <taxon>Alcaligenaceae</taxon>
        <taxon>Orrella</taxon>
    </lineage>
</organism>
<name>A0A2R4XQ16_9BURK</name>
<evidence type="ECO:0000313" key="5">
    <source>
        <dbReference type="EMBL" id="AWB35896.1"/>
    </source>
</evidence>
<dbReference type="Pfam" id="PF13549">
    <property type="entry name" value="ATP-grasp_5"/>
    <property type="match status" value="1"/>
</dbReference>
<dbReference type="Gene3D" id="3.40.630.30">
    <property type="match status" value="1"/>
</dbReference>
<proteinExistence type="predicted"/>
<dbReference type="RefSeq" id="WP_108623352.1">
    <property type="nucleotide sequence ID" value="NZ_CP028901.1"/>
</dbReference>
<dbReference type="InterPro" id="IPR051538">
    <property type="entry name" value="Acyl-CoA_Synth/Transferase"/>
</dbReference>
<dbReference type="CDD" id="cd04301">
    <property type="entry name" value="NAT_SF"/>
    <property type="match status" value="1"/>
</dbReference>
<dbReference type="EMBL" id="CP028901">
    <property type="protein sequence ID" value="AWB35896.1"/>
    <property type="molecule type" value="Genomic_DNA"/>
</dbReference>
<protein>
    <submittedName>
        <fullName evidence="5">GNAT family N-acetyltransferase</fullName>
    </submittedName>
</protein>
<dbReference type="SUPFAM" id="SSF55729">
    <property type="entry name" value="Acyl-CoA N-acyltransferases (Nat)"/>
    <property type="match status" value="1"/>
</dbReference>
<dbReference type="Gene3D" id="3.40.50.720">
    <property type="entry name" value="NAD(P)-binding Rossmann-like Domain"/>
    <property type="match status" value="1"/>
</dbReference>
<evidence type="ECO:0000259" key="4">
    <source>
        <dbReference type="PROSITE" id="PS51186"/>
    </source>
</evidence>
<evidence type="ECO:0000256" key="2">
    <source>
        <dbReference type="ARBA" id="ARBA00022741"/>
    </source>
</evidence>
<dbReference type="GO" id="GO:0016747">
    <property type="term" value="F:acyltransferase activity, transferring groups other than amino-acyl groups"/>
    <property type="evidence" value="ECO:0007669"/>
    <property type="project" value="InterPro"/>
</dbReference>
<dbReference type="AlphaFoldDB" id="A0A2R4XQ16"/>
<evidence type="ECO:0000256" key="3">
    <source>
        <dbReference type="ARBA" id="ARBA00022840"/>
    </source>
</evidence>
<keyword evidence="6" id="KW-1185">Reference proteome</keyword>
<accession>A0A2R4XQ16</accession>
<feature type="domain" description="N-acetyltransferase" evidence="4">
    <location>
        <begin position="651"/>
        <end position="816"/>
    </location>
</feature>
<dbReference type="Gene3D" id="3.30.470.20">
    <property type="entry name" value="ATP-grasp fold, B domain"/>
    <property type="match status" value="1"/>
</dbReference>
<keyword evidence="2" id="KW-0547">Nucleotide-binding</keyword>
<dbReference type="Pfam" id="PF13607">
    <property type="entry name" value="Succ_CoA_lig"/>
    <property type="match status" value="1"/>
</dbReference>
<dbReference type="PANTHER" id="PTHR43334:SF1">
    <property type="entry name" value="3-HYDROXYPROPIONATE--COA LIGASE [ADP-FORMING]"/>
    <property type="match status" value="1"/>
</dbReference>
<dbReference type="Proteomes" id="UP000244571">
    <property type="component" value="Chromosome"/>
</dbReference>
<dbReference type="PROSITE" id="PS51186">
    <property type="entry name" value="GNAT"/>
    <property type="match status" value="1"/>
</dbReference>
<evidence type="ECO:0000256" key="1">
    <source>
        <dbReference type="ARBA" id="ARBA00022598"/>
    </source>
</evidence>
<keyword evidence="5" id="KW-0808">Transferase</keyword>
<dbReference type="OrthoDB" id="9807426at2"/>
<dbReference type="PANTHER" id="PTHR43334">
    <property type="entry name" value="ACETATE--COA LIGASE [ADP-FORMING]"/>
    <property type="match status" value="1"/>
</dbReference>
<dbReference type="InterPro" id="IPR016181">
    <property type="entry name" value="Acyl_CoA_acyltransferase"/>
</dbReference>
<keyword evidence="1" id="KW-0436">Ligase</keyword>
<keyword evidence="3" id="KW-0067">ATP-binding</keyword>
<sequence length="822" mass="89850">MLRHALDPLFQPRSLMVVTDQALPVMQSLPASLRNKTTLIEPAPGSLASIPARLEGLTAGERLDLALICMPPLNLAHTLDQLEGAPPRALVILAHEAIDPDPESTRTFCAKWARAHGCALLGPFAFGLQRPNRGLNLSQHRLLAKPGRVALIAQSRSIMAGVLDWADDVHIGFSTAVALGDELDTRISEVLDYLATDSSTDSVAIYLEKVSNGREFMSALRSAASVKPVVVLRSGSLDTDPREEEAFDAALRRAGAVRVKYFVQLFSALKVFMYRSRPKGRRVAVFSNGEGPAQLALDMAFSGGPIVRASLSDASRNRLNKFLAPGSLICNPVVTHQPLNAMLVNDVLSVLLQDDGVDGVVASFAPDSRSDFPGVVAELARFAPVANKPVLTCMMGDAGMRPLRRTLDNAGTSAFRTPESTANAFGILASHHYNQQLLLQIQPAEPDHALPDVRVARERLRLALQTQGGRLDRAQAWALLADFHVPLAPIAPDQAPVSVTEYPCAIRVGTDPLFGPVVRFGAGGMMGRIAIDQDGVDLAPLNHFLAKRLVQRSQIWQQMLCTMVSGAALTRLLLALELISDLVSECPEIESITIDPVVIRGAMIFVADLDVVLRDGLCQAVPAASGYEHMAIHPYPRRWVEKLSLKNDVEAVIRPIRPDDALALQQFVRDLSDQARYMRFVSMMRELTPKMLARYTQLDYHREFALVATIVESDTSGVEAQKIIGLSHYLLNPDGQGAEYALVVADDWQGQGLGKRLMSRLTEAAREQGLSYIEGLVLSNNRPMLTLMTRSMGMRNDPDPDDPTGMRRVWMTFNPEPVPETR</sequence>
<dbReference type="InterPro" id="IPR016102">
    <property type="entry name" value="Succinyl-CoA_synth-like"/>
</dbReference>
<dbReference type="GO" id="GO:0005524">
    <property type="term" value="F:ATP binding"/>
    <property type="evidence" value="ECO:0007669"/>
    <property type="project" value="UniProtKB-KW"/>
</dbReference>
<dbReference type="Gene3D" id="3.40.50.261">
    <property type="entry name" value="Succinyl-CoA synthetase domains"/>
    <property type="match status" value="2"/>
</dbReference>
<dbReference type="InterPro" id="IPR000182">
    <property type="entry name" value="GNAT_dom"/>
</dbReference>
<gene>
    <name evidence="5" type="ORF">DBV39_17130</name>
</gene>
<reference evidence="5 6" key="1">
    <citation type="submission" date="2018-04" db="EMBL/GenBank/DDBJ databases">
        <title>Bordetella sp. HZ20 isolated from seawater.</title>
        <authorList>
            <person name="Sun C."/>
        </authorList>
    </citation>
    <scope>NUCLEOTIDE SEQUENCE [LARGE SCALE GENOMIC DNA]</scope>
    <source>
        <strain evidence="5 6">HZ20</strain>
    </source>
</reference>
<dbReference type="Pfam" id="PF00583">
    <property type="entry name" value="Acetyltransf_1"/>
    <property type="match status" value="1"/>
</dbReference>
<evidence type="ECO:0000313" key="6">
    <source>
        <dbReference type="Proteomes" id="UP000244571"/>
    </source>
</evidence>
<dbReference type="GO" id="GO:0016874">
    <property type="term" value="F:ligase activity"/>
    <property type="evidence" value="ECO:0007669"/>
    <property type="project" value="UniProtKB-KW"/>
</dbReference>